<sequence>MAMKHRGRGIVVFPTQVWCTTYCNSRFMRQIRGTVQEVILRGVLSELGSVLYALNAIHS</sequence>
<name>A0ABQ6CBK1_9HYPH</name>
<reference evidence="2" key="1">
    <citation type="journal article" date="2019" name="Int. J. Syst. Evol. Microbiol.">
        <title>The Global Catalogue of Microorganisms (GCM) 10K type strain sequencing project: providing services to taxonomists for standard genome sequencing and annotation.</title>
        <authorList>
            <consortium name="The Broad Institute Genomics Platform"/>
            <consortium name="The Broad Institute Genome Sequencing Center for Infectious Disease"/>
            <person name="Wu L."/>
            <person name="Ma J."/>
        </authorList>
    </citation>
    <scope>NUCLEOTIDE SEQUENCE [LARGE SCALE GENOMIC DNA]</scope>
    <source>
        <strain evidence="2">NBRC 101365</strain>
    </source>
</reference>
<dbReference type="Proteomes" id="UP001156882">
    <property type="component" value="Unassembled WGS sequence"/>
</dbReference>
<gene>
    <name evidence="1" type="ORF">GCM10007874_00320</name>
</gene>
<keyword evidence="2" id="KW-1185">Reference proteome</keyword>
<comment type="caution">
    <text evidence="1">The sequence shown here is derived from an EMBL/GenBank/DDBJ whole genome shotgun (WGS) entry which is preliminary data.</text>
</comment>
<organism evidence="1 2">
    <name type="scientific">Labrys miyagiensis</name>
    <dbReference type="NCBI Taxonomy" id="346912"/>
    <lineage>
        <taxon>Bacteria</taxon>
        <taxon>Pseudomonadati</taxon>
        <taxon>Pseudomonadota</taxon>
        <taxon>Alphaproteobacteria</taxon>
        <taxon>Hyphomicrobiales</taxon>
        <taxon>Xanthobacteraceae</taxon>
        <taxon>Labrys</taxon>
    </lineage>
</organism>
<accession>A0ABQ6CBK1</accession>
<protein>
    <submittedName>
        <fullName evidence="1">Uncharacterized protein</fullName>
    </submittedName>
</protein>
<evidence type="ECO:0000313" key="1">
    <source>
        <dbReference type="EMBL" id="GLS17017.1"/>
    </source>
</evidence>
<proteinExistence type="predicted"/>
<evidence type="ECO:0000313" key="2">
    <source>
        <dbReference type="Proteomes" id="UP001156882"/>
    </source>
</evidence>
<dbReference type="EMBL" id="BSPC01000002">
    <property type="protein sequence ID" value="GLS17017.1"/>
    <property type="molecule type" value="Genomic_DNA"/>
</dbReference>